<sequence length="247" mass="26960">MTDQPTANEIQLDIPRIRRRAADCGLSDDDLTQITGIKPSHFEGQLDLHTLSAARLLYLAAALDTPPQNLLQDAPEPEPTTPTDPTTLHAALLDGTRHQPGALAAALGWEPGRFQRAANALHRRLQNSPTSPQRLQRTRESIKLSSTPGLLTDQQREQADAAGYAPSDLTPAEAAAALRLLHHHLAGPDKRSPITPADLALLTERNLTDSGDHHRLHPDLLHALDVSGSRPLRPFDTEKAPQPRHTR</sequence>
<proteinExistence type="predicted"/>
<feature type="region of interest" description="Disordered" evidence="1">
    <location>
        <begin position="68"/>
        <end position="87"/>
    </location>
</feature>
<evidence type="ECO:0008006" key="4">
    <source>
        <dbReference type="Google" id="ProtNLM"/>
    </source>
</evidence>
<evidence type="ECO:0000313" key="2">
    <source>
        <dbReference type="EMBL" id="MFE1353621.1"/>
    </source>
</evidence>
<gene>
    <name evidence="2" type="ORF">ACFW6T_16705</name>
</gene>
<evidence type="ECO:0000256" key="1">
    <source>
        <dbReference type="SAM" id="MobiDB-lite"/>
    </source>
</evidence>
<feature type="region of interest" description="Disordered" evidence="1">
    <location>
        <begin position="225"/>
        <end position="247"/>
    </location>
</feature>
<protein>
    <recommendedName>
        <fullName evidence="4">HTH cro/C1-type domain-containing protein</fullName>
    </recommendedName>
</protein>
<dbReference type="Proteomes" id="UP001599542">
    <property type="component" value="Unassembled WGS sequence"/>
</dbReference>
<evidence type="ECO:0000313" key="3">
    <source>
        <dbReference type="Proteomes" id="UP001599542"/>
    </source>
</evidence>
<reference evidence="2 3" key="1">
    <citation type="submission" date="2024-09" db="EMBL/GenBank/DDBJ databases">
        <title>The Natural Products Discovery Center: Release of the First 8490 Sequenced Strains for Exploring Actinobacteria Biosynthetic Diversity.</title>
        <authorList>
            <person name="Kalkreuter E."/>
            <person name="Kautsar S.A."/>
            <person name="Yang D."/>
            <person name="Bader C.D."/>
            <person name="Teijaro C.N."/>
            <person name="Fluegel L."/>
            <person name="Davis C.M."/>
            <person name="Simpson J.R."/>
            <person name="Lauterbach L."/>
            <person name="Steele A.D."/>
            <person name="Gui C."/>
            <person name="Meng S."/>
            <person name="Li G."/>
            <person name="Viehrig K."/>
            <person name="Ye F."/>
            <person name="Su P."/>
            <person name="Kiefer A.F."/>
            <person name="Nichols A."/>
            <person name="Cepeda A.J."/>
            <person name="Yan W."/>
            <person name="Fan B."/>
            <person name="Jiang Y."/>
            <person name="Adhikari A."/>
            <person name="Zheng C.-J."/>
            <person name="Schuster L."/>
            <person name="Cowan T.M."/>
            <person name="Smanski M.J."/>
            <person name="Chevrette M.G."/>
            <person name="De Carvalho L.P.S."/>
            <person name="Shen B."/>
        </authorList>
    </citation>
    <scope>NUCLEOTIDE SEQUENCE [LARGE SCALE GENOMIC DNA]</scope>
    <source>
        <strain evidence="2 3">NPDC058753</strain>
    </source>
</reference>
<feature type="compositionally biased region" description="Polar residues" evidence="1">
    <location>
        <begin position="143"/>
        <end position="153"/>
    </location>
</feature>
<dbReference type="RefSeq" id="WP_380321217.1">
    <property type="nucleotide sequence ID" value="NZ_JBHYPW010000013.1"/>
</dbReference>
<comment type="caution">
    <text evidence="2">The sequence shown here is derived from an EMBL/GenBank/DDBJ whole genome shotgun (WGS) entry which is preliminary data.</text>
</comment>
<feature type="region of interest" description="Disordered" evidence="1">
    <location>
        <begin position="125"/>
        <end position="163"/>
    </location>
</feature>
<organism evidence="2 3">
    <name type="scientific">Kitasatospora phosalacinea</name>
    <dbReference type="NCBI Taxonomy" id="2065"/>
    <lineage>
        <taxon>Bacteria</taxon>
        <taxon>Bacillati</taxon>
        <taxon>Actinomycetota</taxon>
        <taxon>Actinomycetes</taxon>
        <taxon>Kitasatosporales</taxon>
        <taxon>Streptomycetaceae</taxon>
        <taxon>Kitasatospora</taxon>
    </lineage>
</organism>
<keyword evidence="3" id="KW-1185">Reference proteome</keyword>
<dbReference type="EMBL" id="JBHYPX010000031">
    <property type="protein sequence ID" value="MFE1353621.1"/>
    <property type="molecule type" value="Genomic_DNA"/>
</dbReference>
<feature type="compositionally biased region" description="Polar residues" evidence="1">
    <location>
        <begin position="126"/>
        <end position="135"/>
    </location>
</feature>
<accession>A0ABW6GLK6</accession>
<name>A0ABW6GLK6_9ACTN</name>